<dbReference type="InterPro" id="IPR036508">
    <property type="entry name" value="Chitin-bd_dom_sf"/>
</dbReference>
<dbReference type="PANTHER" id="PTHR23301:SF0">
    <property type="entry name" value="CHITIN-BINDING TYPE-2 DOMAIN-CONTAINING PROTEIN-RELATED"/>
    <property type="match status" value="1"/>
</dbReference>
<evidence type="ECO:0000313" key="9">
    <source>
        <dbReference type="Proteomes" id="UP000494040"/>
    </source>
</evidence>
<evidence type="ECO:0000256" key="2">
    <source>
        <dbReference type="ARBA" id="ARBA00022729"/>
    </source>
</evidence>
<feature type="domain" description="Chitin-binding type-2" evidence="7">
    <location>
        <begin position="21"/>
        <end position="76"/>
    </location>
</feature>
<reference evidence="8" key="1">
    <citation type="submission" date="2022-01" db="UniProtKB">
        <authorList>
            <consortium name="EnsemblMetazoa"/>
        </authorList>
    </citation>
    <scope>IDENTIFICATION</scope>
</reference>
<keyword evidence="4" id="KW-1015">Disulfide bond</keyword>
<dbReference type="AlphaFoldDB" id="A0A8I6RMG3"/>
<feature type="domain" description="Chitin-binding type-2" evidence="7">
    <location>
        <begin position="362"/>
        <end position="421"/>
    </location>
</feature>
<organism evidence="8 9">
    <name type="scientific">Cimex lectularius</name>
    <name type="common">Bed bug</name>
    <name type="synonym">Acanthia lectularia</name>
    <dbReference type="NCBI Taxonomy" id="79782"/>
    <lineage>
        <taxon>Eukaryota</taxon>
        <taxon>Metazoa</taxon>
        <taxon>Ecdysozoa</taxon>
        <taxon>Arthropoda</taxon>
        <taxon>Hexapoda</taxon>
        <taxon>Insecta</taxon>
        <taxon>Pterygota</taxon>
        <taxon>Neoptera</taxon>
        <taxon>Paraneoptera</taxon>
        <taxon>Hemiptera</taxon>
        <taxon>Heteroptera</taxon>
        <taxon>Panheteroptera</taxon>
        <taxon>Cimicomorpha</taxon>
        <taxon>Cimicidae</taxon>
        <taxon>Cimex</taxon>
    </lineage>
</organism>
<keyword evidence="3" id="KW-0677">Repeat</keyword>
<dbReference type="GeneID" id="112126105"/>
<feature type="domain" description="Chitin-binding type-2" evidence="7">
    <location>
        <begin position="141"/>
        <end position="181"/>
    </location>
</feature>
<name>A0A8I6RMG3_CIMLE</name>
<evidence type="ECO:0000256" key="3">
    <source>
        <dbReference type="ARBA" id="ARBA00022737"/>
    </source>
</evidence>
<dbReference type="InterPro" id="IPR051940">
    <property type="entry name" value="Chitin_bind-dev_reg"/>
</dbReference>
<evidence type="ECO:0000313" key="8">
    <source>
        <dbReference type="EnsemblMetazoa" id="XP_014247895.1"/>
    </source>
</evidence>
<dbReference type="SMART" id="SM00494">
    <property type="entry name" value="ChtBD2"/>
    <property type="match status" value="9"/>
</dbReference>
<dbReference type="InterPro" id="IPR002557">
    <property type="entry name" value="Chitin-bd_dom"/>
</dbReference>
<sequence>MWSVIAAFIGLCALANSNMVQVNCPKTGIYIHVMPSANCKLFYVCTSGTVIILECPPDTMFSSEEKKCKASGECRELVCAGRIDGIYADPIENCTRVYKCTAGKVSHVHTCAKDGAQCSEIEKENNCPEINYSTALILRKRDICKTRTNDLYALKDCSRYVKCLDGKEVSLKTCPSGRKFNGTLCVENYECGNICTAKEDGFYADEEAECQQYVSCKNQLVKSRHQCPSGTVYDGSSCIVSSTNVCPSFKKCQGKQDADYFRNCSSYFECSNEAVIYEKSCPDGENFNGTNCVPQNMFFCQGPNLSPDCLGKNGFFFNQYSGCNAYHFCAFGNKLVFRCPENHIFNGKRCVLKNQFQCPNKTNLCEEKFDGHNHDMESKCLMYQVCFEDDLNKHLVTLPCPQGEIFNGQECVKPSMIVCPYKDKECKNKSDGYYTYKLIKENYFCKNSSKLMSKLTLKCGTNSSGCNFYSHPENICLEVKKGYLTDTKCRMYYVCTNYSLTSYGKCEPTHVFNGETCVDSNSFQCPAQSKSCQGLINGFYQDIDSGRKKYFFCLNGVKTEFSCPEGKVHNEDVWELNNNFKCTTFLSRPNFIHVT</sequence>
<keyword evidence="5" id="KW-0325">Glycoprotein</keyword>
<protein>
    <recommendedName>
        <fullName evidence="7">Chitin-binding type-2 domain-containing protein</fullName>
    </recommendedName>
</protein>
<dbReference type="RefSeq" id="XP_014247895.1">
    <property type="nucleotide sequence ID" value="XM_014392409.1"/>
</dbReference>
<dbReference type="Pfam" id="PF01607">
    <property type="entry name" value="CBM_14"/>
    <property type="match status" value="4"/>
</dbReference>
<accession>A0A8I6RMG3</accession>
<dbReference type="OrthoDB" id="6586850at2759"/>
<dbReference type="PROSITE" id="PS50940">
    <property type="entry name" value="CHIT_BIND_II"/>
    <property type="match status" value="7"/>
</dbReference>
<dbReference type="PANTHER" id="PTHR23301">
    <property type="entry name" value="CHITIN BINDING PERITROPHIN-A"/>
    <property type="match status" value="1"/>
</dbReference>
<dbReference type="GO" id="GO:0008061">
    <property type="term" value="F:chitin binding"/>
    <property type="evidence" value="ECO:0007669"/>
    <property type="project" value="UniProtKB-KW"/>
</dbReference>
<evidence type="ECO:0000256" key="4">
    <source>
        <dbReference type="ARBA" id="ARBA00023157"/>
    </source>
</evidence>
<keyword evidence="1" id="KW-0147">Chitin-binding</keyword>
<dbReference type="GO" id="GO:0005576">
    <property type="term" value="C:extracellular region"/>
    <property type="evidence" value="ECO:0007669"/>
    <property type="project" value="InterPro"/>
</dbReference>
<feature type="domain" description="Chitin-binding type-2" evidence="7">
    <location>
        <begin position="473"/>
        <end position="527"/>
    </location>
</feature>
<evidence type="ECO:0000259" key="7">
    <source>
        <dbReference type="PROSITE" id="PS50940"/>
    </source>
</evidence>
<feature type="signal peptide" evidence="6">
    <location>
        <begin position="1"/>
        <end position="17"/>
    </location>
</feature>
<feature type="domain" description="Chitin-binding type-2" evidence="7">
    <location>
        <begin position="306"/>
        <end position="360"/>
    </location>
</feature>
<feature type="domain" description="Chitin-binding type-2" evidence="7">
    <location>
        <begin position="249"/>
        <end position="302"/>
    </location>
</feature>
<keyword evidence="9" id="KW-1185">Reference proteome</keyword>
<dbReference type="KEGG" id="clec:112126105"/>
<dbReference type="OMA" id="WVSKQCA"/>
<evidence type="ECO:0000256" key="1">
    <source>
        <dbReference type="ARBA" id="ARBA00022669"/>
    </source>
</evidence>
<keyword evidence="2 6" id="KW-0732">Signal</keyword>
<proteinExistence type="predicted"/>
<evidence type="ECO:0000256" key="6">
    <source>
        <dbReference type="SAM" id="SignalP"/>
    </source>
</evidence>
<feature type="domain" description="Chitin-binding type-2" evidence="7">
    <location>
        <begin position="192"/>
        <end position="248"/>
    </location>
</feature>
<dbReference type="EnsemblMetazoa" id="XM_014392409.1">
    <property type="protein sequence ID" value="XP_014247895.1"/>
    <property type="gene ID" value="LOC112126105"/>
</dbReference>
<evidence type="ECO:0000256" key="5">
    <source>
        <dbReference type="ARBA" id="ARBA00023180"/>
    </source>
</evidence>
<dbReference type="Proteomes" id="UP000494040">
    <property type="component" value="Unassembled WGS sequence"/>
</dbReference>
<dbReference type="SUPFAM" id="SSF57625">
    <property type="entry name" value="Invertebrate chitin-binding proteins"/>
    <property type="match status" value="5"/>
</dbReference>
<dbReference type="Gene3D" id="2.170.140.10">
    <property type="entry name" value="Chitin binding domain"/>
    <property type="match status" value="1"/>
</dbReference>
<feature type="chain" id="PRO_5035312647" description="Chitin-binding type-2 domain-containing protein" evidence="6">
    <location>
        <begin position="18"/>
        <end position="595"/>
    </location>
</feature>